<feature type="binding site" evidence="6">
    <location>
        <position position="109"/>
    </location>
    <ligand>
        <name>ATP</name>
        <dbReference type="ChEBI" id="CHEBI:30616"/>
    </ligand>
</feature>
<dbReference type="GO" id="GO:0016301">
    <property type="term" value="F:kinase activity"/>
    <property type="evidence" value="ECO:0007669"/>
    <property type="project" value="UniProtKB-KW"/>
</dbReference>
<dbReference type="InterPro" id="IPR011990">
    <property type="entry name" value="TPR-like_helical_dom_sf"/>
</dbReference>
<keyword evidence="2 6" id="KW-0547">Nucleotide-binding</keyword>
<dbReference type="PANTHER" id="PTHR43289">
    <property type="entry name" value="MITOGEN-ACTIVATED PROTEIN KINASE KINASE KINASE 20-RELATED"/>
    <property type="match status" value="1"/>
</dbReference>
<gene>
    <name evidence="8" type="ORF">O0S08_40020</name>
</gene>
<dbReference type="SMART" id="SM00028">
    <property type="entry name" value="TPR"/>
    <property type="match status" value="3"/>
</dbReference>
<dbReference type="Pfam" id="PF13424">
    <property type="entry name" value="TPR_12"/>
    <property type="match status" value="1"/>
</dbReference>
<dbReference type="InterPro" id="IPR008271">
    <property type="entry name" value="Ser/Thr_kinase_AS"/>
</dbReference>
<reference evidence="8" key="1">
    <citation type="submission" date="2022-11" db="EMBL/GenBank/DDBJ databases">
        <title>Minimal conservation of predation-associated metabolite biosynthetic gene clusters underscores biosynthetic potential of Myxococcota including descriptions for ten novel species: Archangium lansinium sp. nov., Myxococcus landrumus sp. nov., Nannocystis bai.</title>
        <authorList>
            <person name="Ahearne A."/>
            <person name="Stevens C."/>
            <person name="Dowd S."/>
        </authorList>
    </citation>
    <scope>NUCLEOTIDE SEQUENCE</scope>
    <source>
        <strain evidence="8">Fl3</strain>
    </source>
</reference>
<dbReference type="InterPro" id="IPR019734">
    <property type="entry name" value="TPR_rpt"/>
</dbReference>
<evidence type="ECO:0000256" key="1">
    <source>
        <dbReference type="ARBA" id="ARBA00022679"/>
    </source>
</evidence>
<dbReference type="Gene3D" id="3.30.200.20">
    <property type="entry name" value="Phosphorylase Kinase, domain 1"/>
    <property type="match status" value="1"/>
</dbReference>
<dbReference type="Pfam" id="PF00069">
    <property type="entry name" value="Pkinase"/>
    <property type="match status" value="1"/>
</dbReference>
<dbReference type="InterPro" id="IPR011009">
    <property type="entry name" value="Kinase-like_dom_sf"/>
</dbReference>
<keyword evidence="3 8" id="KW-0418">Kinase</keyword>
<dbReference type="PROSITE" id="PS00107">
    <property type="entry name" value="PROTEIN_KINASE_ATP"/>
    <property type="match status" value="1"/>
</dbReference>
<accession>A0ABY7GZM8</accession>
<dbReference type="CDD" id="cd14014">
    <property type="entry name" value="STKc_PknB_like"/>
    <property type="match status" value="1"/>
</dbReference>
<dbReference type="RefSeq" id="WP_269034756.1">
    <property type="nucleotide sequence ID" value="NZ_CP114040.1"/>
</dbReference>
<keyword evidence="4 6" id="KW-0067">ATP-binding</keyword>
<dbReference type="Gene3D" id="1.25.40.10">
    <property type="entry name" value="Tetratricopeptide repeat domain"/>
    <property type="match status" value="1"/>
</dbReference>
<dbReference type="PANTHER" id="PTHR43289:SF34">
    <property type="entry name" value="SERINE_THREONINE-PROTEIN KINASE YBDM-RELATED"/>
    <property type="match status" value="1"/>
</dbReference>
<evidence type="ECO:0000256" key="3">
    <source>
        <dbReference type="ARBA" id="ARBA00022777"/>
    </source>
</evidence>
<evidence type="ECO:0000256" key="6">
    <source>
        <dbReference type="PROSITE-ProRule" id="PRU10141"/>
    </source>
</evidence>
<keyword evidence="9" id="KW-1185">Reference proteome</keyword>
<protein>
    <submittedName>
        <fullName evidence="8">Serine/threonine-protein kinase</fullName>
    </submittedName>
</protein>
<dbReference type="PROSITE" id="PS00108">
    <property type="entry name" value="PROTEIN_KINASE_ST"/>
    <property type="match status" value="1"/>
</dbReference>
<feature type="domain" description="Protein kinase" evidence="7">
    <location>
        <begin position="80"/>
        <end position="356"/>
    </location>
</feature>
<feature type="repeat" description="TPR" evidence="5">
    <location>
        <begin position="770"/>
        <end position="803"/>
    </location>
</feature>
<name>A0ABY7GZM8_9BACT</name>
<evidence type="ECO:0000313" key="9">
    <source>
        <dbReference type="Proteomes" id="UP001164459"/>
    </source>
</evidence>
<evidence type="ECO:0000313" key="8">
    <source>
        <dbReference type="EMBL" id="WAS92407.1"/>
    </source>
</evidence>
<evidence type="ECO:0000256" key="4">
    <source>
        <dbReference type="ARBA" id="ARBA00022840"/>
    </source>
</evidence>
<dbReference type="SUPFAM" id="SSF56112">
    <property type="entry name" value="Protein kinase-like (PK-like)"/>
    <property type="match status" value="1"/>
</dbReference>
<evidence type="ECO:0000256" key="2">
    <source>
        <dbReference type="ARBA" id="ARBA00022741"/>
    </source>
</evidence>
<evidence type="ECO:0000256" key="5">
    <source>
        <dbReference type="PROSITE-ProRule" id="PRU00339"/>
    </source>
</evidence>
<dbReference type="Gene3D" id="1.10.510.10">
    <property type="entry name" value="Transferase(Phosphotransferase) domain 1"/>
    <property type="match status" value="1"/>
</dbReference>
<dbReference type="InterPro" id="IPR000719">
    <property type="entry name" value="Prot_kinase_dom"/>
</dbReference>
<evidence type="ECO:0000259" key="7">
    <source>
        <dbReference type="PROSITE" id="PS50011"/>
    </source>
</evidence>
<sequence length="913" mass="96523">MPAPSAGCLSEDEVVEYCGGEASTATRRRVEVHIDRCGECRELVATFVRGWQTCGATALAGTEPPGPADETRVPERIGRYVVLGRLGAGGMGVVHAAYDPQLGRRVALKFLAPGIAADPLARARMVREAQAMALLAHPNVATVHDAGVQDDRVWLAMELVDGETLVAWLAARRRGWREVVAMFLAAGEGLAAAHAAGLVHRDFKADNVLVGRDGRPRVVDFGLARGEADDEASAASGAVEAAALRRTLTRPGATPGTPRYMAPEQWLGQAVDARSDEFAFCVALWEALYGEHPFTTASPLALAEAVIHERVRTPSAGARVPGFVYRALRRGLAREPERRFATMAALLAALRDDPWRRQLRRGLALGVTLALAFALGWRVVAREGAIVACTAEAGAIATVWSPGRREALAREIAASGDALAQASFAATARRIDEYAAGWARLRREACALATVDGTMDAEVHARLRGCLDELLAGLDATLEVLGTGATLGRLGGAVVAMRPPGSCREPGQLREPSAEQAEVAAVRRATLRVRLSLVAGRLDAAAAAVSAAQAAAKDRPQLRALTAIAAADVALHRSDFAAAREQLLDALHFAGAAGAYEIAAEAARGLVDVVAVKGGDVAGGRLWTRQLEMWWARLDAAPDDVRRAAIDGARAQLELAAGDEEAAVAAMQRALAIYGRGFGEHDGEVATILIDLANLHTRRGSHAAAYAEYVRALAIHERLHGAGSTYAADVRFNLGSLSETLDAHAAAGHFFREALAIYESAYGREHVEVGETWARVGRTELTRGEFAAAESSFARALALAEVDAGRAELRGVALAGLGEAQLGRGALAQALGTLTGAEAVMRAAEPGALDRAHLQFALARASWAAQRELPRALELGRAAAKTFAESPEAAPSWRAAASRWLSARERQDDRGNF</sequence>
<proteinExistence type="predicted"/>
<dbReference type="PROSITE" id="PS50011">
    <property type="entry name" value="PROTEIN_KINASE_DOM"/>
    <property type="match status" value="1"/>
</dbReference>
<dbReference type="PROSITE" id="PS50005">
    <property type="entry name" value="TPR"/>
    <property type="match status" value="1"/>
</dbReference>
<keyword evidence="1" id="KW-0808">Transferase</keyword>
<dbReference type="Proteomes" id="UP001164459">
    <property type="component" value="Chromosome"/>
</dbReference>
<dbReference type="SUPFAM" id="SSF48452">
    <property type="entry name" value="TPR-like"/>
    <property type="match status" value="1"/>
</dbReference>
<dbReference type="InterPro" id="IPR017441">
    <property type="entry name" value="Protein_kinase_ATP_BS"/>
</dbReference>
<organism evidence="8 9">
    <name type="scientific">Nannocystis punicea</name>
    <dbReference type="NCBI Taxonomy" id="2995304"/>
    <lineage>
        <taxon>Bacteria</taxon>
        <taxon>Pseudomonadati</taxon>
        <taxon>Myxococcota</taxon>
        <taxon>Polyangia</taxon>
        <taxon>Nannocystales</taxon>
        <taxon>Nannocystaceae</taxon>
        <taxon>Nannocystis</taxon>
    </lineage>
</organism>
<dbReference type="EMBL" id="CP114040">
    <property type="protein sequence ID" value="WAS92407.1"/>
    <property type="molecule type" value="Genomic_DNA"/>
</dbReference>
<keyword evidence="5" id="KW-0802">TPR repeat</keyword>